<dbReference type="AlphaFoldDB" id="A0A180GJ03"/>
<accession>A0A180GJ03</accession>
<keyword evidence="5" id="KW-1185">Reference proteome</keyword>
<feature type="region of interest" description="Disordered" evidence="1">
    <location>
        <begin position="94"/>
        <end position="267"/>
    </location>
</feature>
<evidence type="ECO:0000313" key="4">
    <source>
        <dbReference type="EnsemblFungi" id="PTTG_27527-t43_1-p1"/>
    </source>
</evidence>
<evidence type="ECO:0000256" key="1">
    <source>
        <dbReference type="SAM" id="MobiDB-lite"/>
    </source>
</evidence>
<reference evidence="4" key="4">
    <citation type="submission" date="2025-05" db="UniProtKB">
        <authorList>
            <consortium name="EnsemblFungi"/>
        </authorList>
    </citation>
    <scope>IDENTIFICATION</scope>
    <source>
        <strain evidence="4">isolate 1-1 / race 1 (BBBD)</strain>
    </source>
</reference>
<feature type="compositionally biased region" description="Basic and acidic residues" evidence="1">
    <location>
        <begin position="181"/>
        <end position="197"/>
    </location>
</feature>
<evidence type="ECO:0008006" key="6">
    <source>
        <dbReference type="Google" id="ProtNLM"/>
    </source>
</evidence>
<reference evidence="4 5" key="3">
    <citation type="journal article" date="2017" name="G3 (Bethesda)">
        <title>Comparative analysis highlights variable genome content of wheat rusts and divergence of the mating loci.</title>
        <authorList>
            <person name="Cuomo C.A."/>
            <person name="Bakkeren G."/>
            <person name="Khalil H.B."/>
            <person name="Panwar V."/>
            <person name="Joly D."/>
            <person name="Linning R."/>
            <person name="Sakthikumar S."/>
            <person name="Song X."/>
            <person name="Adiconis X."/>
            <person name="Fan L."/>
            <person name="Goldberg J.M."/>
            <person name="Levin J.Z."/>
            <person name="Young S."/>
            <person name="Zeng Q."/>
            <person name="Anikster Y."/>
            <person name="Bruce M."/>
            <person name="Wang M."/>
            <person name="Yin C."/>
            <person name="McCallum B."/>
            <person name="Szabo L.J."/>
            <person name="Hulbert S."/>
            <person name="Chen X."/>
            <person name="Fellers J.P."/>
        </authorList>
    </citation>
    <scope>NUCLEOTIDE SEQUENCE</scope>
    <source>
        <strain evidence="5">Isolate 1-1 / race 1 (BBBD)</strain>
        <strain evidence="4">isolate 1-1 / race 1 (BBBD)</strain>
    </source>
</reference>
<feature type="signal peptide" evidence="2">
    <location>
        <begin position="1"/>
        <end position="20"/>
    </location>
</feature>
<evidence type="ECO:0000313" key="5">
    <source>
        <dbReference type="Proteomes" id="UP000005240"/>
    </source>
</evidence>
<protein>
    <recommendedName>
        <fullName evidence="6">Secreted protein</fullName>
    </recommendedName>
</protein>
<name>A0A180GJ03_PUCT1</name>
<feature type="compositionally biased region" description="Basic and acidic residues" evidence="1">
    <location>
        <begin position="149"/>
        <end position="166"/>
    </location>
</feature>
<evidence type="ECO:0000256" key="2">
    <source>
        <dbReference type="SAM" id="SignalP"/>
    </source>
</evidence>
<sequence>MSQFLHVLLLTLSFITVLNGLPMNCFKYQACGGIEADVPDVKFLTSNSGPLISSRSTSSRGSFRDLSSPFPNFAITQVPVVGAQDTGCGLFMGLKRKGSKREPKVGSVRANQSGRRSFRSPKPITPDLKEHPEKYGPGPTGPALLHQKSSHDEYAPDGKIPSKEDLEGSGPGPTPALLHQESSHDEHGPDGKISSKEDLEESGPGASPPISLKDWSGDHDSDDEPEVMSFEERGTNLNADTPHPGDPHEFCFRTGPSHETQPQAVEA</sequence>
<gene>
    <name evidence="3" type="ORF">PTTG_27527</name>
</gene>
<reference evidence="3" key="2">
    <citation type="submission" date="2016-05" db="EMBL/GenBank/DDBJ databases">
        <title>Comparative analysis highlights variable genome content of wheat rusts and divergence of the mating loci.</title>
        <authorList>
            <person name="Cuomo C.A."/>
            <person name="Bakkeren G."/>
            <person name="Szabo L."/>
            <person name="Khalil H."/>
            <person name="Joly D."/>
            <person name="Goldberg J."/>
            <person name="Young S."/>
            <person name="Zeng Q."/>
            <person name="Fellers J."/>
        </authorList>
    </citation>
    <scope>NUCLEOTIDE SEQUENCE [LARGE SCALE GENOMIC DNA]</scope>
    <source>
        <strain evidence="3">1-1 BBBD Race 1</strain>
    </source>
</reference>
<feature type="compositionally biased region" description="Polar residues" evidence="1">
    <location>
        <begin position="257"/>
        <end position="267"/>
    </location>
</feature>
<feature type="chain" id="PRO_5008109952" description="Secreted protein" evidence="2">
    <location>
        <begin position="21"/>
        <end position="267"/>
    </location>
</feature>
<keyword evidence="2" id="KW-0732">Signal</keyword>
<dbReference type="Proteomes" id="UP000005240">
    <property type="component" value="Unassembled WGS sequence"/>
</dbReference>
<evidence type="ECO:0000313" key="3">
    <source>
        <dbReference type="EMBL" id="OAV92756.1"/>
    </source>
</evidence>
<dbReference type="EMBL" id="ADAS02000059">
    <property type="protein sequence ID" value="OAV92756.1"/>
    <property type="molecule type" value="Genomic_DNA"/>
</dbReference>
<dbReference type="VEuPathDB" id="FungiDB:PTTG_27527"/>
<dbReference type="EnsemblFungi" id="PTTG_27527-t43_1">
    <property type="protein sequence ID" value="PTTG_27527-t43_1-p1"/>
    <property type="gene ID" value="PTTG_27527"/>
</dbReference>
<organism evidence="3">
    <name type="scientific">Puccinia triticina (isolate 1-1 / race 1 (BBBD))</name>
    <name type="common">Brown leaf rust fungus</name>
    <dbReference type="NCBI Taxonomy" id="630390"/>
    <lineage>
        <taxon>Eukaryota</taxon>
        <taxon>Fungi</taxon>
        <taxon>Dikarya</taxon>
        <taxon>Basidiomycota</taxon>
        <taxon>Pucciniomycotina</taxon>
        <taxon>Pucciniomycetes</taxon>
        <taxon>Pucciniales</taxon>
        <taxon>Pucciniaceae</taxon>
        <taxon>Puccinia</taxon>
    </lineage>
</organism>
<proteinExistence type="predicted"/>
<reference evidence="3" key="1">
    <citation type="submission" date="2009-11" db="EMBL/GenBank/DDBJ databases">
        <authorList>
            <consortium name="The Broad Institute Genome Sequencing Platform"/>
            <person name="Ward D."/>
            <person name="Feldgarden M."/>
            <person name="Earl A."/>
            <person name="Young S.K."/>
            <person name="Zeng Q."/>
            <person name="Koehrsen M."/>
            <person name="Alvarado L."/>
            <person name="Berlin A."/>
            <person name="Bochicchio J."/>
            <person name="Borenstein D."/>
            <person name="Chapman S.B."/>
            <person name="Chen Z."/>
            <person name="Engels R."/>
            <person name="Freedman E."/>
            <person name="Gellesch M."/>
            <person name="Goldberg J."/>
            <person name="Griggs A."/>
            <person name="Gujja S."/>
            <person name="Heilman E."/>
            <person name="Heiman D."/>
            <person name="Hepburn T."/>
            <person name="Howarth C."/>
            <person name="Jen D."/>
            <person name="Larson L."/>
            <person name="Lewis B."/>
            <person name="Mehta T."/>
            <person name="Park D."/>
            <person name="Pearson M."/>
            <person name="Roberts A."/>
            <person name="Saif S."/>
            <person name="Shea T."/>
            <person name="Shenoy N."/>
            <person name="Sisk P."/>
            <person name="Stolte C."/>
            <person name="Sykes S."/>
            <person name="Thomson T."/>
            <person name="Walk T."/>
            <person name="White J."/>
            <person name="Yandava C."/>
            <person name="Izard J."/>
            <person name="Baranova O.V."/>
            <person name="Blanton J.M."/>
            <person name="Tanner A.C."/>
            <person name="Dewhirst F.E."/>
            <person name="Haas B."/>
            <person name="Nusbaum C."/>
            <person name="Birren B."/>
        </authorList>
    </citation>
    <scope>NUCLEOTIDE SEQUENCE [LARGE SCALE GENOMIC DNA]</scope>
    <source>
        <strain evidence="3">1-1 BBBD Race 1</strain>
    </source>
</reference>